<gene>
    <name evidence="2" type="ORF">SAMN05421803_12761</name>
</gene>
<protein>
    <submittedName>
        <fullName evidence="2">Uncharacterized protein</fullName>
    </submittedName>
</protein>
<keyword evidence="3" id="KW-1185">Reference proteome</keyword>
<proteinExistence type="predicted"/>
<evidence type="ECO:0000313" key="3">
    <source>
        <dbReference type="Proteomes" id="UP000184452"/>
    </source>
</evidence>
<evidence type="ECO:0000313" key="2">
    <source>
        <dbReference type="EMBL" id="SHK67741.1"/>
    </source>
</evidence>
<reference evidence="2 3" key="1">
    <citation type="submission" date="2016-11" db="EMBL/GenBank/DDBJ databases">
        <authorList>
            <person name="Jaros S."/>
            <person name="Januszkiewicz K."/>
            <person name="Wedrychowicz H."/>
        </authorList>
    </citation>
    <scope>NUCLEOTIDE SEQUENCE [LARGE SCALE GENOMIC DNA]</scope>
    <source>
        <strain evidence="2 3">CGMCC 4.5723</strain>
    </source>
</reference>
<feature type="region of interest" description="Disordered" evidence="1">
    <location>
        <begin position="28"/>
        <end position="52"/>
    </location>
</feature>
<organism evidence="2 3">
    <name type="scientific">Nocardiopsis flavescens</name>
    <dbReference type="NCBI Taxonomy" id="758803"/>
    <lineage>
        <taxon>Bacteria</taxon>
        <taxon>Bacillati</taxon>
        <taxon>Actinomycetota</taxon>
        <taxon>Actinomycetes</taxon>
        <taxon>Streptosporangiales</taxon>
        <taxon>Nocardiopsidaceae</taxon>
        <taxon>Nocardiopsis</taxon>
    </lineage>
</organism>
<evidence type="ECO:0000256" key="1">
    <source>
        <dbReference type="SAM" id="MobiDB-lite"/>
    </source>
</evidence>
<sequence>MTGPGRLRPGLADHPAALRCLNRLRRARQTCPPGERTAPARRALEKASRAAHADPTLPLTWEGERGIDLLYVLTRDLARAFENERRGGAGPSGQAGADPHGEVESLVESLVERTTAAALKLAALARSDWDTPAHRSAVARNRLPSRRVLVEIAEGLHRSVAVSAALDPDLDEVRALQDLADGIARVIR</sequence>
<feature type="compositionally biased region" description="Basic and acidic residues" evidence="1">
    <location>
        <begin position="42"/>
        <end position="52"/>
    </location>
</feature>
<name>A0A1M6UF08_9ACTN</name>
<dbReference type="Proteomes" id="UP000184452">
    <property type="component" value="Unassembled WGS sequence"/>
</dbReference>
<accession>A0A1M6UF08</accession>
<dbReference type="RefSeq" id="WP_073383706.1">
    <property type="nucleotide sequence ID" value="NZ_FQZK01000027.1"/>
</dbReference>
<feature type="region of interest" description="Disordered" evidence="1">
    <location>
        <begin position="84"/>
        <end position="107"/>
    </location>
</feature>
<dbReference type="AlphaFoldDB" id="A0A1M6UF08"/>
<dbReference type="EMBL" id="FQZK01000027">
    <property type="protein sequence ID" value="SHK67741.1"/>
    <property type="molecule type" value="Genomic_DNA"/>
</dbReference>